<dbReference type="Pfam" id="PF00574">
    <property type="entry name" value="CLP_protease"/>
    <property type="match status" value="1"/>
</dbReference>
<dbReference type="EMBL" id="MN739780">
    <property type="protein sequence ID" value="QHT26180.1"/>
    <property type="molecule type" value="Genomic_DNA"/>
</dbReference>
<dbReference type="GO" id="GO:0004252">
    <property type="term" value="F:serine-type endopeptidase activity"/>
    <property type="evidence" value="ECO:0007669"/>
    <property type="project" value="InterPro"/>
</dbReference>
<comment type="similarity">
    <text evidence="1">Belongs to the peptidase S14 family.</text>
</comment>
<dbReference type="GO" id="GO:0004176">
    <property type="term" value="F:ATP-dependent peptidase activity"/>
    <property type="evidence" value="ECO:0007669"/>
    <property type="project" value="InterPro"/>
</dbReference>
<reference evidence="4" key="1">
    <citation type="journal article" date="2020" name="Nature">
        <title>Giant virus diversity and host interactions through global metagenomics.</title>
        <authorList>
            <person name="Schulz F."/>
            <person name="Roux S."/>
            <person name="Paez-Espino D."/>
            <person name="Jungbluth S."/>
            <person name="Walsh D.A."/>
            <person name="Denef V.J."/>
            <person name="McMahon K.D."/>
            <person name="Konstantinidis K.T."/>
            <person name="Eloe-Fadrosh E.A."/>
            <person name="Kyrpides N.C."/>
            <person name="Woyke T."/>
        </authorList>
    </citation>
    <scope>NUCLEOTIDE SEQUENCE</scope>
    <source>
        <strain evidence="4">GVMAG-M-3300023179-27</strain>
    </source>
</reference>
<name>A0A6C0ECH6_9ZZZZ</name>
<evidence type="ECO:0008006" key="5">
    <source>
        <dbReference type="Google" id="ProtNLM"/>
    </source>
</evidence>
<accession>A0A6C0ECH6</accession>
<dbReference type="GO" id="GO:0051117">
    <property type="term" value="F:ATPase binding"/>
    <property type="evidence" value="ECO:0007669"/>
    <property type="project" value="TreeGrafter"/>
</dbReference>
<organism evidence="4">
    <name type="scientific">viral metagenome</name>
    <dbReference type="NCBI Taxonomy" id="1070528"/>
    <lineage>
        <taxon>unclassified sequences</taxon>
        <taxon>metagenomes</taxon>
        <taxon>organismal metagenomes</taxon>
    </lineage>
</organism>
<dbReference type="InterPro" id="IPR023562">
    <property type="entry name" value="ClpP/TepA"/>
</dbReference>
<feature type="region of interest" description="Disordered" evidence="3">
    <location>
        <begin position="13"/>
        <end position="32"/>
    </location>
</feature>
<dbReference type="InterPro" id="IPR029045">
    <property type="entry name" value="ClpP/crotonase-like_dom_sf"/>
</dbReference>
<evidence type="ECO:0000256" key="3">
    <source>
        <dbReference type="SAM" id="MobiDB-lite"/>
    </source>
</evidence>
<dbReference type="SUPFAM" id="SSF52096">
    <property type="entry name" value="ClpP/crotonase"/>
    <property type="match status" value="1"/>
</dbReference>
<dbReference type="GO" id="GO:0006515">
    <property type="term" value="P:protein quality control for misfolded or incompletely synthesized proteins"/>
    <property type="evidence" value="ECO:0007669"/>
    <property type="project" value="TreeGrafter"/>
</dbReference>
<dbReference type="CDD" id="cd07016">
    <property type="entry name" value="S14_ClpP_1"/>
    <property type="match status" value="1"/>
</dbReference>
<dbReference type="AlphaFoldDB" id="A0A6C0ECH6"/>
<protein>
    <recommendedName>
        <fullName evidence="5">Protease</fullName>
    </recommendedName>
</protein>
<evidence type="ECO:0000313" key="4">
    <source>
        <dbReference type="EMBL" id="QHT26180.1"/>
    </source>
</evidence>
<feature type="compositionally biased region" description="Basic and acidic residues" evidence="3">
    <location>
        <begin position="22"/>
        <end position="32"/>
    </location>
</feature>
<keyword evidence="2" id="KW-0175">Coiled coil</keyword>
<dbReference type="Gene3D" id="3.90.226.10">
    <property type="entry name" value="2-enoyl-CoA Hydratase, Chain A, domain 1"/>
    <property type="match status" value="1"/>
</dbReference>
<dbReference type="InterPro" id="IPR001907">
    <property type="entry name" value="ClpP"/>
</dbReference>
<sequence>MIKRTIVDDLFRSNKKQKKTQPKKEETDNEDLKEKLKEYLLTQLEEEGEEDGKEHHLDMFETKHEDIYMVKNHVYFRAKVNDKNISKLIKTLNEYKEEIRMLKNENNFLTIETKPIYLHITSMGGTVHDGFIAYDYIKNSKIPIYTICEGFCASMATVITMASSKRYMTPNAYMLIHQIRGAMFGKYSEVEDEYKHWRSLMTKIVKIYSDVSGKKLTKQKIRDLMKKEKSLDAQTCLKYGFVNELYYGDDE</sequence>
<dbReference type="GO" id="GO:0009368">
    <property type="term" value="C:endopeptidase Clp complex"/>
    <property type="evidence" value="ECO:0007669"/>
    <property type="project" value="TreeGrafter"/>
</dbReference>
<proteinExistence type="inferred from homology"/>
<feature type="coiled-coil region" evidence="2">
    <location>
        <begin position="85"/>
        <end position="112"/>
    </location>
</feature>
<evidence type="ECO:0000256" key="2">
    <source>
        <dbReference type="SAM" id="Coils"/>
    </source>
</evidence>
<dbReference type="PANTHER" id="PTHR10381">
    <property type="entry name" value="ATP-DEPENDENT CLP PROTEASE PROTEOLYTIC SUBUNIT"/>
    <property type="match status" value="1"/>
</dbReference>
<evidence type="ECO:0000256" key="1">
    <source>
        <dbReference type="ARBA" id="ARBA00007039"/>
    </source>
</evidence>
<dbReference type="PRINTS" id="PR00127">
    <property type="entry name" value="CLPPROTEASEP"/>
</dbReference>
<dbReference type="PANTHER" id="PTHR10381:SF11">
    <property type="entry name" value="ATP-DEPENDENT CLP PROTEASE PROTEOLYTIC SUBUNIT, MITOCHONDRIAL"/>
    <property type="match status" value="1"/>
</dbReference>